<keyword evidence="1" id="KW-0732">Signal</keyword>
<dbReference type="Proteomes" id="UP001107558">
    <property type="component" value="Chromosome 1"/>
</dbReference>
<sequence length="291" mass="34174">MGFFALIKILYTVLAFNCTIDYFNKINLGVKYEGVNSEIDICEIIRIDPNFSDEDKRALNETENDCIAKINTEVCNDFLEEMKGNFINSLREAAKKFTKDDNVECIVENFKQFKVYESFFKFFTNSENVLSNFEDSDFKKELEVPIRIAANMCNSDEIYGNFFDEIKVENSLLIEPCEIKYLVEKGFLIANFSDELTDCEEKKTLFIHRMSQRNFSQFYTFVNCFTSSKTDIEKCFYTNIHDKELPLQIKAIDYSLTLRSKNFDIDRIKEKYIQLMKNVDQIAFACTTKIY</sequence>
<name>A0A9J6CDW4_POLVA</name>
<accession>A0A9J6CDW4</accession>
<feature type="signal peptide" evidence="1">
    <location>
        <begin position="1"/>
        <end position="15"/>
    </location>
</feature>
<proteinExistence type="predicted"/>
<gene>
    <name evidence="2" type="ORF">PVAND_009878</name>
</gene>
<keyword evidence="3" id="KW-1185">Reference proteome</keyword>
<comment type="caution">
    <text evidence="2">The sequence shown here is derived from an EMBL/GenBank/DDBJ whole genome shotgun (WGS) entry which is preliminary data.</text>
</comment>
<evidence type="ECO:0000256" key="1">
    <source>
        <dbReference type="SAM" id="SignalP"/>
    </source>
</evidence>
<dbReference type="AlphaFoldDB" id="A0A9J6CDW4"/>
<protein>
    <submittedName>
        <fullName evidence="2">Uncharacterized protein</fullName>
    </submittedName>
</protein>
<dbReference type="EMBL" id="JADBJN010000001">
    <property type="protein sequence ID" value="KAG5680369.1"/>
    <property type="molecule type" value="Genomic_DNA"/>
</dbReference>
<feature type="chain" id="PRO_5039941992" evidence="1">
    <location>
        <begin position="16"/>
        <end position="291"/>
    </location>
</feature>
<organism evidence="2 3">
    <name type="scientific">Polypedilum vanderplanki</name>
    <name type="common">Sleeping chironomid midge</name>
    <dbReference type="NCBI Taxonomy" id="319348"/>
    <lineage>
        <taxon>Eukaryota</taxon>
        <taxon>Metazoa</taxon>
        <taxon>Ecdysozoa</taxon>
        <taxon>Arthropoda</taxon>
        <taxon>Hexapoda</taxon>
        <taxon>Insecta</taxon>
        <taxon>Pterygota</taxon>
        <taxon>Neoptera</taxon>
        <taxon>Endopterygota</taxon>
        <taxon>Diptera</taxon>
        <taxon>Nematocera</taxon>
        <taxon>Chironomoidea</taxon>
        <taxon>Chironomidae</taxon>
        <taxon>Chironominae</taxon>
        <taxon>Polypedilum</taxon>
        <taxon>Polypedilum</taxon>
    </lineage>
</organism>
<evidence type="ECO:0000313" key="2">
    <source>
        <dbReference type="EMBL" id="KAG5680369.1"/>
    </source>
</evidence>
<reference evidence="2" key="1">
    <citation type="submission" date="2021-03" db="EMBL/GenBank/DDBJ databases">
        <title>Chromosome level genome of the anhydrobiotic midge Polypedilum vanderplanki.</title>
        <authorList>
            <person name="Yoshida Y."/>
            <person name="Kikawada T."/>
            <person name="Gusev O."/>
        </authorList>
    </citation>
    <scope>NUCLEOTIDE SEQUENCE</scope>
    <source>
        <strain evidence="2">NIAS01</strain>
        <tissue evidence="2">Whole body or cell culture</tissue>
    </source>
</reference>
<evidence type="ECO:0000313" key="3">
    <source>
        <dbReference type="Proteomes" id="UP001107558"/>
    </source>
</evidence>